<keyword evidence="1" id="KW-0285">Flavoprotein</keyword>
<sequence length="285" mass="30581">MGVRMSGYAEAARALDNAGFESVWVPEHLALPAGTPTTYPYTSDGRPPIPSGTPCYDPLVLLSFVACATTTVRLCTNVYLLPLHHPLRTARGAVTLDRLSGGRVTLGIGVGWLKDEFDWTGEDFSSRGRRTDEIITILRRLWTESTVTHESESYRFGPVEFQPKPAQRAGIPIEVGGISAAALRRAATLGDGWIDIGGDSPEDLARNVAAIDAMRAEAGRDGQFEVTVGGQWGVNLDTIRRAADAGATRVVAGPYTGTPLSGPDVATWADRFRDEVIAPFNEVNG</sequence>
<dbReference type="Proteomes" id="UP000247781">
    <property type="component" value="Unassembled WGS sequence"/>
</dbReference>
<name>A0A318H934_9MYCO</name>
<evidence type="ECO:0000256" key="2">
    <source>
        <dbReference type="ARBA" id="ARBA00022643"/>
    </source>
</evidence>
<dbReference type="Pfam" id="PF00296">
    <property type="entry name" value="Bac_luciferase"/>
    <property type="match status" value="1"/>
</dbReference>
<keyword evidence="3" id="KW-0560">Oxidoreductase</keyword>
<evidence type="ECO:0000259" key="5">
    <source>
        <dbReference type="Pfam" id="PF00296"/>
    </source>
</evidence>
<keyword evidence="4" id="KW-0503">Monooxygenase</keyword>
<dbReference type="AlphaFoldDB" id="A0A318H934"/>
<reference evidence="6 7" key="2">
    <citation type="submission" date="2018-06" db="EMBL/GenBank/DDBJ databases">
        <title>Sequencing of bacterial isolates from soil warming experiment in Harvard Forest, Massachusetts, USA.</title>
        <authorList>
            <person name="Deangelis K.PhD."/>
        </authorList>
    </citation>
    <scope>NUCLEOTIDE SEQUENCE [LARGE SCALE GENOMIC DNA]</scope>
    <source>
        <strain evidence="6 7">GAS496</strain>
    </source>
</reference>
<gene>
    <name evidence="6" type="ORF">C8E89_12764</name>
</gene>
<reference evidence="7" key="1">
    <citation type="submission" date="2018-05" db="EMBL/GenBank/DDBJ databases">
        <authorList>
            <person name="Deangelis K."/>
            <person name="Huntemann M."/>
            <person name="Clum A."/>
            <person name="Pillay M."/>
            <person name="Palaniappan K."/>
            <person name="Varghese N."/>
            <person name="Mikhailova N."/>
            <person name="Stamatis D."/>
            <person name="Reddy T."/>
            <person name="Daum C."/>
            <person name="Shapiro N."/>
            <person name="Ivanova N."/>
            <person name="Kyrpides N."/>
            <person name="Woyke T."/>
        </authorList>
    </citation>
    <scope>NUCLEOTIDE SEQUENCE [LARGE SCALE GENOMIC DNA]</scope>
    <source>
        <strain evidence="7">GAS496</strain>
    </source>
</reference>
<keyword evidence="7" id="KW-1185">Reference proteome</keyword>
<dbReference type="InterPro" id="IPR011251">
    <property type="entry name" value="Luciferase-like_dom"/>
</dbReference>
<evidence type="ECO:0000256" key="1">
    <source>
        <dbReference type="ARBA" id="ARBA00022630"/>
    </source>
</evidence>
<organism evidence="6 7">
    <name type="scientific">Mycolicibacterium moriokaense</name>
    <dbReference type="NCBI Taxonomy" id="39691"/>
    <lineage>
        <taxon>Bacteria</taxon>
        <taxon>Bacillati</taxon>
        <taxon>Actinomycetota</taxon>
        <taxon>Actinomycetes</taxon>
        <taxon>Mycobacteriales</taxon>
        <taxon>Mycobacteriaceae</taxon>
        <taxon>Mycolicibacterium</taxon>
    </lineage>
</organism>
<dbReference type="EMBL" id="QJJU01000027">
    <property type="protein sequence ID" value="PXX01670.1"/>
    <property type="molecule type" value="Genomic_DNA"/>
</dbReference>
<dbReference type="PANTHER" id="PTHR42847:SF4">
    <property type="entry name" value="ALKANESULFONATE MONOOXYGENASE-RELATED"/>
    <property type="match status" value="1"/>
</dbReference>
<keyword evidence="2" id="KW-0288">FMN</keyword>
<comment type="caution">
    <text evidence="6">The sequence shown here is derived from an EMBL/GenBank/DDBJ whole genome shotgun (WGS) entry which is preliminary data.</text>
</comment>
<evidence type="ECO:0000313" key="7">
    <source>
        <dbReference type="Proteomes" id="UP000247781"/>
    </source>
</evidence>
<dbReference type="GO" id="GO:0008726">
    <property type="term" value="F:alkanesulfonate monooxygenase activity"/>
    <property type="evidence" value="ECO:0007669"/>
    <property type="project" value="TreeGrafter"/>
</dbReference>
<dbReference type="SUPFAM" id="SSF51679">
    <property type="entry name" value="Bacterial luciferase-like"/>
    <property type="match status" value="1"/>
</dbReference>
<feature type="domain" description="Luciferase-like" evidence="5">
    <location>
        <begin position="9"/>
        <end position="231"/>
    </location>
</feature>
<evidence type="ECO:0000256" key="3">
    <source>
        <dbReference type="ARBA" id="ARBA00023002"/>
    </source>
</evidence>
<proteinExistence type="predicted"/>
<protein>
    <submittedName>
        <fullName evidence="6">Putative F420-dependent oxidoreductase</fullName>
    </submittedName>
</protein>
<dbReference type="Gene3D" id="3.20.20.30">
    <property type="entry name" value="Luciferase-like domain"/>
    <property type="match status" value="1"/>
</dbReference>
<dbReference type="InterPro" id="IPR050172">
    <property type="entry name" value="SsuD_RutA_monooxygenase"/>
</dbReference>
<evidence type="ECO:0000256" key="4">
    <source>
        <dbReference type="ARBA" id="ARBA00023033"/>
    </source>
</evidence>
<dbReference type="InterPro" id="IPR019921">
    <property type="entry name" value="Lucif-like_OxRdtase_Rv2161c"/>
</dbReference>
<dbReference type="InterPro" id="IPR036661">
    <property type="entry name" value="Luciferase-like_sf"/>
</dbReference>
<dbReference type="GO" id="GO:0046306">
    <property type="term" value="P:alkanesulfonate catabolic process"/>
    <property type="evidence" value="ECO:0007669"/>
    <property type="project" value="TreeGrafter"/>
</dbReference>
<accession>A0A318H934</accession>
<dbReference type="PANTHER" id="PTHR42847">
    <property type="entry name" value="ALKANESULFONATE MONOOXYGENASE"/>
    <property type="match status" value="1"/>
</dbReference>
<dbReference type="NCBIfam" id="TIGR03619">
    <property type="entry name" value="F420_Rv2161c"/>
    <property type="match status" value="1"/>
</dbReference>
<evidence type="ECO:0000313" key="6">
    <source>
        <dbReference type="EMBL" id="PXX01670.1"/>
    </source>
</evidence>